<dbReference type="InterPro" id="IPR001509">
    <property type="entry name" value="Epimerase_deHydtase"/>
</dbReference>
<dbReference type="SUPFAM" id="SSF51735">
    <property type="entry name" value="NAD(P)-binding Rossmann-fold domains"/>
    <property type="match status" value="1"/>
</dbReference>
<evidence type="ECO:0000313" key="4">
    <source>
        <dbReference type="MGI" id="MGI:98857"/>
    </source>
</evidence>
<gene>
    <name evidence="3 4" type="primary">Gfus</name>
</gene>
<dbReference type="VEuPathDB" id="HostDB:ENSMUSG00000022570"/>
<evidence type="ECO:0000313" key="5">
    <source>
        <dbReference type="Proteomes" id="UP000000589"/>
    </source>
</evidence>
<reference evidence="8" key="2">
    <citation type="journal article" date="2010" name="Cell">
        <title>A tissue-specific atlas of mouse protein phosphorylation and expression.</title>
        <authorList>
            <person name="Huttlin E.L."/>
            <person name="Jedrychowski M.P."/>
            <person name="Elias J.E."/>
            <person name="Goswami T."/>
            <person name="Rad R."/>
            <person name="Beausoleil S.A."/>
            <person name="Villen J."/>
            <person name="Haas W."/>
            <person name="Sowa M.E."/>
            <person name="Gygi S.P."/>
        </authorList>
    </citation>
    <scope>IDENTIFICATION BY MASS SPECTROMETRY [LARGE SCALE ANALYSIS]</scope>
</reference>
<dbReference type="Proteomes" id="UP000000589">
    <property type="component" value="Chromosome 15"/>
</dbReference>
<feature type="domain" description="NAD-dependent epimerase/dehydratase" evidence="2">
    <location>
        <begin position="10"/>
        <end position="94"/>
    </location>
</feature>
<dbReference type="Pfam" id="PF01370">
    <property type="entry name" value="Epimerase"/>
    <property type="match status" value="1"/>
</dbReference>
<keyword evidence="6 7" id="KW-1267">Proteomics identification</keyword>
<dbReference type="SMR" id="A0A2R8VKL9"/>
<evidence type="ECO:0000256" key="1">
    <source>
        <dbReference type="SAM" id="MobiDB-lite"/>
    </source>
</evidence>
<protein>
    <submittedName>
        <fullName evidence="3">GDP-L-fucose synthase</fullName>
    </submittedName>
</protein>
<dbReference type="Ensembl" id="ENSMUST00000230364.2">
    <property type="protein sequence ID" value="ENSMUSP00000155636.2"/>
    <property type="gene ID" value="ENSMUSG00000022570.8"/>
</dbReference>
<dbReference type="InterPro" id="IPR036291">
    <property type="entry name" value="NAD(P)-bd_dom_sf"/>
</dbReference>
<dbReference type="AlphaFoldDB" id="A0A2R8VKL9"/>
<reference evidence="3" key="3">
    <citation type="journal article" date="2011" name="PLoS Biol.">
        <title>Modernizing reference genome assemblies.</title>
        <authorList>
            <person name="Church D.M."/>
            <person name="Schneider V.A."/>
            <person name="Graves T."/>
            <person name="Auger K."/>
            <person name="Cunningham F."/>
            <person name="Bouk N."/>
            <person name="Chen H.C."/>
            <person name="Agarwala R."/>
            <person name="McLaren W.M."/>
            <person name="Ritchie G.R."/>
            <person name="Albracht D."/>
            <person name="Kremitzki M."/>
            <person name="Rock S."/>
            <person name="Kotkiewicz H."/>
            <person name="Kremitzki C."/>
            <person name="Wollam A."/>
            <person name="Trani L."/>
            <person name="Fulton L."/>
            <person name="Fulton R."/>
            <person name="Matthews L."/>
            <person name="Whitehead S."/>
            <person name="Chow W."/>
            <person name="Torrance J."/>
            <person name="Dunn M."/>
            <person name="Harden G."/>
            <person name="Threadgold G."/>
            <person name="Wood J."/>
            <person name="Collins J."/>
            <person name="Heath P."/>
            <person name="Griffiths G."/>
            <person name="Pelan S."/>
            <person name="Grafham D."/>
            <person name="Eichler E.E."/>
            <person name="Weinstock G."/>
            <person name="Mardis E.R."/>
            <person name="Wilson R.K."/>
            <person name="Howe K."/>
            <person name="Flicek P."/>
            <person name="Hubbard T."/>
        </authorList>
    </citation>
    <scope>NUCLEOTIDE SEQUENCE [LARGE SCALE GENOMIC DNA]</scope>
    <source>
        <strain evidence="3">C57BL/6J</strain>
    </source>
</reference>
<dbReference type="ExpressionAtlas" id="A0A2R8VKL9">
    <property type="expression patterns" value="baseline and differential"/>
</dbReference>
<dbReference type="Ensembl" id="ENSMUST00000230610.2">
    <property type="protein sequence ID" value="ENSMUSP00000155677.2"/>
    <property type="gene ID" value="ENSMUSG00000022570.8"/>
</dbReference>
<evidence type="ECO:0007829" key="8">
    <source>
        <dbReference type="PubMed" id="21183079"/>
    </source>
</evidence>
<dbReference type="MGI" id="MGI:98857">
    <property type="gene designation" value="Gfus"/>
</dbReference>
<dbReference type="PANTHER" id="PTHR43238:SF1">
    <property type="entry name" value="GDP-L-FUCOSE SYNTHASE"/>
    <property type="match status" value="1"/>
</dbReference>
<dbReference type="Gene3D" id="3.40.50.720">
    <property type="entry name" value="NAD(P)-binding Rossmann-like Domain"/>
    <property type="match status" value="1"/>
</dbReference>
<dbReference type="Antibodypedia" id="14656">
    <property type="antibodies" value="321 antibodies from 31 providers"/>
</dbReference>
<evidence type="ECO:0007829" key="7">
    <source>
        <dbReference type="ProteomicsDB" id="A0A2R8VKL9"/>
    </source>
</evidence>
<sequence length="128" mass="13794">MGEPHGSMRILVTGGSGLVGRAIQKVVADGAGLPGEEWVFVSSKDADLTDAAQTQALFQKVQPTHVIHLAAMVGGLFRNIKYNLDFWAQMALISEPCLCVEDQERARVLHGQPDPPVPPTAAEKRAHQ</sequence>
<organism evidence="3 5">
    <name type="scientific">Mus musculus</name>
    <name type="common">Mouse</name>
    <dbReference type="NCBI Taxonomy" id="10090"/>
    <lineage>
        <taxon>Eukaryota</taxon>
        <taxon>Metazoa</taxon>
        <taxon>Chordata</taxon>
        <taxon>Craniata</taxon>
        <taxon>Vertebrata</taxon>
        <taxon>Euteleostomi</taxon>
        <taxon>Mammalia</taxon>
        <taxon>Eutheria</taxon>
        <taxon>Euarchontoglires</taxon>
        <taxon>Glires</taxon>
        <taxon>Rodentia</taxon>
        <taxon>Myomorpha</taxon>
        <taxon>Muroidea</taxon>
        <taxon>Muridae</taxon>
        <taxon>Murinae</taxon>
        <taxon>Mus</taxon>
        <taxon>Mus</taxon>
    </lineage>
</organism>
<dbReference type="PANTHER" id="PTHR43238">
    <property type="entry name" value="GDP-L-FUCOSE SYNTHASE"/>
    <property type="match status" value="1"/>
</dbReference>
<feature type="region of interest" description="Disordered" evidence="1">
    <location>
        <begin position="109"/>
        <end position="128"/>
    </location>
</feature>
<name>A0A2R8VKL9_MOUSE</name>
<dbReference type="GeneTree" id="ENSGT00390000004681"/>
<dbReference type="Bgee" id="ENSMUSG00000022570">
    <property type="expression patterns" value="Expressed in paneth cell and 253 other cell types or tissues"/>
</dbReference>
<accession>A0A2R8VKL9</accession>
<evidence type="ECO:0007829" key="6">
    <source>
        <dbReference type="PeptideAtlas" id="A0A2R8VKL9"/>
    </source>
</evidence>
<evidence type="ECO:0000313" key="3">
    <source>
        <dbReference type="Ensembl" id="ENSMUSP00000155677.2"/>
    </source>
</evidence>
<proteinExistence type="evidence at protein level"/>
<reference evidence="3" key="4">
    <citation type="submission" date="2025-05" db="UniProtKB">
        <authorList>
            <consortium name="Ensembl"/>
        </authorList>
    </citation>
    <scope>IDENTIFICATION</scope>
    <source>
        <strain evidence="3">C57BL/6J</strain>
    </source>
</reference>
<dbReference type="AGR" id="MGI:98857"/>
<evidence type="ECO:0000259" key="2">
    <source>
        <dbReference type="Pfam" id="PF01370"/>
    </source>
</evidence>
<keyword evidence="5" id="KW-1185">Reference proteome</keyword>
<reference evidence="3 5" key="1">
    <citation type="journal article" date="2009" name="PLoS Biol.">
        <title>Lineage-specific biology revealed by a finished genome assembly of the mouse.</title>
        <authorList>
            <consortium name="Mouse Genome Sequencing Consortium"/>
            <person name="Church D.M."/>
            <person name="Goodstadt L."/>
            <person name="Hillier L.W."/>
            <person name="Zody M.C."/>
            <person name="Goldstein S."/>
            <person name="She X."/>
            <person name="Bult C.J."/>
            <person name="Agarwala R."/>
            <person name="Cherry J.L."/>
            <person name="DiCuccio M."/>
            <person name="Hlavina W."/>
            <person name="Kapustin Y."/>
            <person name="Meric P."/>
            <person name="Maglott D."/>
            <person name="Birtle Z."/>
            <person name="Marques A.C."/>
            <person name="Graves T."/>
            <person name="Zhou S."/>
            <person name="Teague B."/>
            <person name="Potamousis K."/>
            <person name="Churas C."/>
            <person name="Place M."/>
            <person name="Herschleb J."/>
            <person name="Runnheim R."/>
            <person name="Forrest D."/>
            <person name="Amos-Landgraf J."/>
            <person name="Schwartz D.C."/>
            <person name="Cheng Z."/>
            <person name="Lindblad-Toh K."/>
            <person name="Eichler E.E."/>
            <person name="Ponting C.P."/>
        </authorList>
    </citation>
    <scope>NUCLEOTIDE SEQUENCE [LARGE SCALE GENOMIC DNA]</scope>
    <source>
        <strain evidence="3 5">C57BL/6J</strain>
    </source>
</reference>